<name>A0A150WMC8_BDEBC</name>
<proteinExistence type="predicted"/>
<dbReference type="Proteomes" id="UP000075320">
    <property type="component" value="Unassembled WGS sequence"/>
</dbReference>
<dbReference type="EMBL" id="LUKE01000002">
    <property type="protein sequence ID" value="KYG64957.1"/>
    <property type="molecule type" value="Genomic_DNA"/>
</dbReference>
<comment type="caution">
    <text evidence="1">The sequence shown here is derived from an EMBL/GenBank/DDBJ whole genome shotgun (WGS) entry which is preliminary data.</text>
</comment>
<accession>A0A150WMC8</accession>
<reference evidence="1 2" key="1">
    <citation type="submission" date="2016-03" db="EMBL/GenBank/DDBJ databases">
        <authorList>
            <person name="Ploux O."/>
        </authorList>
    </citation>
    <scope>NUCLEOTIDE SEQUENCE [LARGE SCALE GENOMIC DNA]</scope>
    <source>
        <strain evidence="1 2">R0</strain>
    </source>
</reference>
<sequence length="518" mass="58410">MLRWILLAGLGLAQPALAKEDFLRYLRSITNDGKIISNGLFSESAPGVAELQKNLAHFKSDADVLSFLVSYPELKENFILVHRSESQQLSSLAHPRIILFGGGNAYAFSESPEQKNRRVEILTTDPKTYQVSLHEITFEKKGARLESNPKSCLTCHGSPSRALWNPYDFWPNTYGSAVGTLGTKQEHQAFANLKQNAPRSPLLSKLHLPDDFTPGKEEVTAFTLYISGLNQGRWITHHLKKGSGFDKIAKPFLAVIGQCIGESNYFDAKPSLEKMKKYIQVSSQDLARLDQFMKDQAEARSHFKNFLDKQLFTIFPEQEFLFKVDHDRLSFESQWLAYMRWILSLGGIDSRDLSSSLFGNDTLITSPGLYTAEFAAALYELRPDIFEGINIKVQNFSPNRSVLWLDCDSLQASIEKQAAPSLLESDFISFREDTSSRPLLSRCSKCHSEGLGNTVFEAPFIPFNDPWMLAQILRSPGARLRQNIERRIYSHGSDQMPPSGHITSEEKEALLSFIDNLL</sequence>
<organism evidence="1 2">
    <name type="scientific">Bdellovibrio bacteriovorus</name>
    <dbReference type="NCBI Taxonomy" id="959"/>
    <lineage>
        <taxon>Bacteria</taxon>
        <taxon>Pseudomonadati</taxon>
        <taxon>Bdellovibrionota</taxon>
        <taxon>Bdellovibrionia</taxon>
        <taxon>Bdellovibrionales</taxon>
        <taxon>Pseudobdellovibrionaceae</taxon>
        <taxon>Bdellovibrio</taxon>
    </lineage>
</organism>
<dbReference type="AlphaFoldDB" id="A0A150WMC8"/>
<dbReference type="RefSeq" id="WP_061835469.1">
    <property type="nucleotide sequence ID" value="NZ_LUKE01000002.1"/>
</dbReference>
<dbReference type="OrthoDB" id="5298930at2"/>
<gene>
    <name evidence="1" type="ORF">AZI86_12235</name>
</gene>
<evidence type="ECO:0008006" key="3">
    <source>
        <dbReference type="Google" id="ProtNLM"/>
    </source>
</evidence>
<keyword evidence="2" id="KW-1185">Reference proteome</keyword>
<protein>
    <recommendedName>
        <fullName evidence="3">Cytochrome c domain-containing protein</fullName>
    </recommendedName>
</protein>
<evidence type="ECO:0000313" key="1">
    <source>
        <dbReference type="EMBL" id="KYG64957.1"/>
    </source>
</evidence>
<evidence type="ECO:0000313" key="2">
    <source>
        <dbReference type="Proteomes" id="UP000075320"/>
    </source>
</evidence>